<dbReference type="InterPro" id="IPR024060">
    <property type="entry name" value="Ureidoglycolate_lyase_dom_sf"/>
</dbReference>
<dbReference type="Proteomes" id="UP001303946">
    <property type="component" value="Chromosome"/>
</dbReference>
<keyword evidence="6" id="KW-1185">Reference proteome</keyword>
<protein>
    <submittedName>
        <fullName evidence="5">Ureidoglycolate lyase</fullName>
    </submittedName>
</protein>
<evidence type="ECO:0000313" key="6">
    <source>
        <dbReference type="Proteomes" id="UP001303946"/>
    </source>
</evidence>
<dbReference type="SUPFAM" id="SSF51182">
    <property type="entry name" value="RmlC-like cupins"/>
    <property type="match status" value="1"/>
</dbReference>
<dbReference type="InterPro" id="IPR047233">
    <property type="entry name" value="UAH_cupin"/>
</dbReference>
<comment type="catalytic activity">
    <reaction evidence="4">
        <text>(S)-ureidoglycolate = urea + glyoxylate</text>
        <dbReference type="Rhea" id="RHEA:11304"/>
        <dbReference type="ChEBI" id="CHEBI:16199"/>
        <dbReference type="ChEBI" id="CHEBI:36655"/>
        <dbReference type="ChEBI" id="CHEBI:57296"/>
        <dbReference type="EC" id="4.3.2.3"/>
    </reaction>
</comment>
<dbReference type="PANTHER" id="PTHR21221:SF1">
    <property type="entry name" value="UREIDOGLYCOLATE LYASE"/>
    <property type="match status" value="1"/>
</dbReference>
<evidence type="ECO:0000313" key="5">
    <source>
        <dbReference type="EMBL" id="WOB06229.1"/>
    </source>
</evidence>
<proteinExistence type="predicted"/>
<gene>
    <name evidence="5" type="ORF">RXV79_14980</name>
</gene>
<accession>A0ABZ0CML3</accession>
<keyword evidence="2" id="KW-0659">Purine metabolism</keyword>
<dbReference type="PIRSF" id="PIRSF017306">
    <property type="entry name" value="Ureidogly_hydro"/>
    <property type="match status" value="1"/>
</dbReference>
<dbReference type="CDD" id="cd20298">
    <property type="entry name" value="cupin_UAH"/>
    <property type="match status" value="1"/>
</dbReference>
<organism evidence="5 6">
    <name type="scientific">Piscinibacter gummiphilus</name>
    <dbReference type="NCBI Taxonomy" id="946333"/>
    <lineage>
        <taxon>Bacteria</taxon>
        <taxon>Pseudomonadati</taxon>
        <taxon>Pseudomonadota</taxon>
        <taxon>Betaproteobacteria</taxon>
        <taxon>Burkholderiales</taxon>
        <taxon>Sphaerotilaceae</taxon>
        <taxon>Piscinibacter</taxon>
    </lineage>
</organism>
<dbReference type="GO" id="GO:0016829">
    <property type="term" value="F:lyase activity"/>
    <property type="evidence" value="ECO:0007669"/>
    <property type="project" value="UniProtKB-KW"/>
</dbReference>
<keyword evidence="3 5" id="KW-0456">Lyase</keyword>
<reference evidence="5 6" key="1">
    <citation type="submission" date="2023-10" db="EMBL/GenBank/DDBJ databases">
        <title>Bacteria for the degradation of biodegradable plastic PBAT(Polybutylene adipate terephthalate).</title>
        <authorList>
            <person name="Weon H.-Y."/>
            <person name="Yeon J."/>
        </authorList>
    </citation>
    <scope>NUCLEOTIDE SEQUENCE [LARGE SCALE GENOMIC DNA]</scope>
    <source>
        <strain evidence="5 6">SBD 7-3</strain>
    </source>
</reference>
<dbReference type="Gene3D" id="2.60.120.480">
    <property type="entry name" value="Ureidoglycolate hydrolase"/>
    <property type="match status" value="1"/>
</dbReference>
<evidence type="ECO:0000256" key="3">
    <source>
        <dbReference type="ARBA" id="ARBA00023239"/>
    </source>
</evidence>
<evidence type="ECO:0000256" key="2">
    <source>
        <dbReference type="ARBA" id="ARBA00022631"/>
    </source>
</evidence>
<dbReference type="PANTHER" id="PTHR21221">
    <property type="entry name" value="UREIDOGLYCOLATE HYDROLASE"/>
    <property type="match status" value="1"/>
</dbReference>
<comment type="subunit">
    <text evidence="1">Homodimer.</text>
</comment>
<dbReference type="NCBIfam" id="NF009932">
    <property type="entry name" value="PRK13395.1"/>
    <property type="match status" value="1"/>
</dbReference>
<dbReference type="InterPro" id="IPR011051">
    <property type="entry name" value="RmlC_Cupin_sf"/>
</dbReference>
<evidence type="ECO:0000256" key="1">
    <source>
        <dbReference type="ARBA" id="ARBA00011738"/>
    </source>
</evidence>
<sequence>MRRVLSFEPLTAASFKRFGDVIDVASASRHCTINDGYAERYDDLARIDVDREGGRPKLSIFRALPRELPFSLSVIERHPLGSQAFIPMSGRPYLVVVCEGADAPDLGTLRCFTAQAGQGVNYAPGTWHHPLLALEAPCDFLVIDRAGGGNNCDEARLAANDIWIGSAL</sequence>
<dbReference type="Pfam" id="PF04115">
    <property type="entry name" value="Ureidogly_lyase"/>
    <property type="match status" value="1"/>
</dbReference>
<evidence type="ECO:0000256" key="4">
    <source>
        <dbReference type="ARBA" id="ARBA00047684"/>
    </source>
</evidence>
<name>A0ABZ0CML3_9BURK</name>
<dbReference type="EMBL" id="CP136336">
    <property type="protein sequence ID" value="WOB06229.1"/>
    <property type="molecule type" value="Genomic_DNA"/>
</dbReference>
<dbReference type="InterPro" id="IPR007247">
    <property type="entry name" value="Ureidogly_lyase"/>
</dbReference>